<gene>
    <name evidence="1" type="ORF">RRF57_005757</name>
</gene>
<organism evidence="1 2">
    <name type="scientific">Xylaria bambusicola</name>
    <dbReference type="NCBI Taxonomy" id="326684"/>
    <lineage>
        <taxon>Eukaryota</taxon>
        <taxon>Fungi</taxon>
        <taxon>Dikarya</taxon>
        <taxon>Ascomycota</taxon>
        <taxon>Pezizomycotina</taxon>
        <taxon>Sordariomycetes</taxon>
        <taxon>Xylariomycetidae</taxon>
        <taxon>Xylariales</taxon>
        <taxon>Xylariaceae</taxon>
        <taxon>Xylaria</taxon>
    </lineage>
</organism>
<dbReference type="AlphaFoldDB" id="A0AAN7UK92"/>
<evidence type="ECO:0000313" key="2">
    <source>
        <dbReference type="Proteomes" id="UP001305414"/>
    </source>
</evidence>
<name>A0AAN7UK92_9PEZI</name>
<accession>A0AAN7UK92</accession>
<dbReference type="Proteomes" id="UP001305414">
    <property type="component" value="Unassembled WGS sequence"/>
</dbReference>
<proteinExistence type="predicted"/>
<evidence type="ECO:0000313" key="1">
    <source>
        <dbReference type="EMBL" id="KAK5630042.1"/>
    </source>
</evidence>
<comment type="caution">
    <text evidence="1">The sequence shown here is derived from an EMBL/GenBank/DDBJ whole genome shotgun (WGS) entry which is preliminary data.</text>
</comment>
<keyword evidence="2" id="KW-1185">Reference proteome</keyword>
<protein>
    <submittedName>
        <fullName evidence="1">Uncharacterized protein</fullName>
    </submittedName>
</protein>
<dbReference type="EMBL" id="JAWHQM010000013">
    <property type="protein sequence ID" value="KAK5630042.1"/>
    <property type="molecule type" value="Genomic_DNA"/>
</dbReference>
<sequence length="133" mass="15668">MPLVYEILLEIDGGIHQQCMLATRLGPRPRVMERMLEELGWSAYMHSYNYIKEQVKEDRRGKGLDDTDKAFDKKWKELERKYTDDTATLSFGSPEFQRLCRFKFEDAELGWLVKTYNRDLSSKFGPVVSHIQV</sequence>
<reference evidence="1 2" key="1">
    <citation type="submission" date="2023-10" db="EMBL/GenBank/DDBJ databases">
        <title>Draft genome sequence of Xylaria bambusicola isolate GMP-LS, the root and basal stem rot pathogen of sugarcane in Indonesia.</title>
        <authorList>
            <person name="Selvaraj P."/>
            <person name="Muralishankar V."/>
            <person name="Muruganantham S."/>
            <person name="Sp S."/>
            <person name="Haryani S."/>
            <person name="Lau K.J.X."/>
            <person name="Naqvi N.I."/>
        </authorList>
    </citation>
    <scope>NUCLEOTIDE SEQUENCE [LARGE SCALE GENOMIC DNA]</scope>
    <source>
        <strain evidence="1">GMP-LS</strain>
    </source>
</reference>